<comment type="caution">
    <text evidence="1">The sequence shown here is derived from an EMBL/GenBank/DDBJ whole genome shotgun (WGS) entry which is preliminary data.</text>
</comment>
<protein>
    <recommendedName>
        <fullName evidence="3">Antitoxin</fullName>
    </recommendedName>
</protein>
<dbReference type="Proteomes" id="UP000295106">
    <property type="component" value="Unassembled WGS sequence"/>
</dbReference>
<evidence type="ECO:0000313" key="1">
    <source>
        <dbReference type="EMBL" id="TCP02503.1"/>
    </source>
</evidence>
<dbReference type="OrthoDB" id="9813767at2"/>
<dbReference type="RefSeq" id="WP_132647017.1">
    <property type="nucleotide sequence ID" value="NZ_CP181386.1"/>
</dbReference>
<evidence type="ECO:0008006" key="3">
    <source>
        <dbReference type="Google" id="ProtNLM"/>
    </source>
</evidence>
<sequence>MRTTLDIDDDLLAAAKELARREGLSAGQVVSRLMRQSLSGATTAGARSAEGRSVAGFRPFGAREGVVATNAQVDTLRDGEAL</sequence>
<reference evidence="1 2" key="1">
    <citation type="submission" date="2019-03" db="EMBL/GenBank/DDBJ databases">
        <title>Genomic Encyclopedia of Type Strains, Phase IV (KMG-IV): sequencing the most valuable type-strain genomes for metagenomic binning, comparative biology and taxonomic classification.</title>
        <authorList>
            <person name="Goeker M."/>
        </authorList>
    </citation>
    <scope>NUCLEOTIDE SEQUENCE [LARGE SCALE GENOMIC DNA]</scope>
    <source>
        <strain evidence="1 2">DSM 1709</strain>
    </source>
</reference>
<dbReference type="CDD" id="cd21631">
    <property type="entry name" value="RHH_CopG_NikR-like"/>
    <property type="match status" value="1"/>
</dbReference>
<organism evidence="1 2">
    <name type="scientific">Rubrivivax gelatinosus</name>
    <name type="common">Rhodocyclus gelatinosus</name>
    <name type="synonym">Rhodopseudomonas gelatinosa</name>
    <dbReference type="NCBI Taxonomy" id="28068"/>
    <lineage>
        <taxon>Bacteria</taxon>
        <taxon>Pseudomonadati</taxon>
        <taxon>Pseudomonadota</taxon>
        <taxon>Betaproteobacteria</taxon>
        <taxon>Burkholderiales</taxon>
        <taxon>Sphaerotilaceae</taxon>
        <taxon>Rubrivivax</taxon>
    </lineage>
</organism>
<gene>
    <name evidence="1" type="ORF">EV684_10665</name>
</gene>
<evidence type="ECO:0000313" key="2">
    <source>
        <dbReference type="Proteomes" id="UP000295106"/>
    </source>
</evidence>
<dbReference type="EMBL" id="SLXD01000006">
    <property type="protein sequence ID" value="TCP02503.1"/>
    <property type="molecule type" value="Genomic_DNA"/>
</dbReference>
<dbReference type="GeneID" id="99683466"/>
<accession>A0A4R2MSS1</accession>
<dbReference type="AlphaFoldDB" id="A0A4R2MSS1"/>
<proteinExistence type="predicted"/>
<name>A0A4R2MSS1_RUBGE</name>